<dbReference type="KEGG" id="pnd:Pla175_09140"/>
<dbReference type="EMBL" id="CP036291">
    <property type="protein sequence ID" value="QDU87550.1"/>
    <property type="molecule type" value="Genomic_DNA"/>
</dbReference>
<evidence type="ECO:0000313" key="2">
    <source>
        <dbReference type="Proteomes" id="UP000317429"/>
    </source>
</evidence>
<protein>
    <submittedName>
        <fullName evidence="1">Uncharacterized protein</fullName>
    </submittedName>
</protein>
<gene>
    <name evidence="1" type="ORF">Pla175_09140</name>
</gene>
<dbReference type="OrthoDB" id="209478at2"/>
<organism evidence="1 2">
    <name type="scientific">Pirellulimonas nuda</name>
    <dbReference type="NCBI Taxonomy" id="2528009"/>
    <lineage>
        <taxon>Bacteria</taxon>
        <taxon>Pseudomonadati</taxon>
        <taxon>Planctomycetota</taxon>
        <taxon>Planctomycetia</taxon>
        <taxon>Pirellulales</taxon>
        <taxon>Lacipirellulaceae</taxon>
        <taxon>Pirellulimonas</taxon>
    </lineage>
</organism>
<proteinExistence type="predicted"/>
<reference evidence="1 2" key="1">
    <citation type="submission" date="2019-02" db="EMBL/GenBank/DDBJ databases">
        <title>Deep-cultivation of Planctomycetes and their phenomic and genomic characterization uncovers novel biology.</title>
        <authorList>
            <person name="Wiegand S."/>
            <person name="Jogler M."/>
            <person name="Boedeker C."/>
            <person name="Pinto D."/>
            <person name="Vollmers J."/>
            <person name="Rivas-Marin E."/>
            <person name="Kohn T."/>
            <person name="Peeters S.H."/>
            <person name="Heuer A."/>
            <person name="Rast P."/>
            <person name="Oberbeckmann S."/>
            <person name="Bunk B."/>
            <person name="Jeske O."/>
            <person name="Meyerdierks A."/>
            <person name="Storesund J.E."/>
            <person name="Kallscheuer N."/>
            <person name="Luecker S."/>
            <person name="Lage O.M."/>
            <person name="Pohl T."/>
            <person name="Merkel B.J."/>
            <person name="Hornburger P."/>
            <person name="Mueller R.-W."/>
            <person name="Bruemmer F."/>
            <person name="Labrenz M."/>
            <person name="Spormann A.M."/>
            <person name="Op den Camp H."/>
            <person name="Overmann J."/>
            <person name="Amann R."/>
            <person name="Jetten M.S.M."/>
            <person name="Mascher T."/>
            <person name="Medema M.H."/>
            <person name="Devos D.P."/>
            <person name="Kaster A.-K."/>
            <person name="Ovreas L."/>
            <person name="Rohde M."/>
            <person name="Galperin M.Y."/>
            <person name="Jogler C."/>
        </authorList>
    </citation>
    <scope>NUCLEOTIDE SEQUENCE [LARGE SCALE GENOMIC DNA]</scope>
    <source>
        <strain evidence="1 2">Pla175</strain>
    </source>
</reference>
<evidence type="ECO:0000313" key="1">
    <source>
        <dbReference type="EMBL" id="QDU87550.1"/>
    </source>
</evidence>
<dbReference type="AlphaFoldDB" id="A0A518D7U9"/>
<dbReference type="RefSeq" id="WP_145281511.1">
    <property type="nucleotide sequence ID" value="NZ_CP036291.1"/>
</dbReference>
<name>A0A518D7U9_9BACT</name>
<dbReference type="Proteomes" id="UP000317429">
    <property type="component" value="Chromosome"/>
</dbReference>
<keyword evidence="2" id="KW-1185">Reference proteome</keyword>
<sequence>MAITLECAGCHATLLIKDEFAGKTGKCMKCGARLRIPSLGGESQITQPGQRPLGEATLDEMLQELGRRGCAGVLCLLDLDEFGVDSLADLVSSGQKLASGIECRMTEPLSATQRQGIYGMLAEGLARKADPAAAAESDAYYDPFELKGDKIGMSLIEFKTKYRRNVATSPHPAPYCSDAAPGVRDDALLAERWHSAAGIVHARIEYPQENDPPTIAGEPTELLLYQFLDGSLFQITAFLPPDAVHHLAESLRKKYGPPGSSGGDPQRLTWTRLAACVELTYGKIRPRSPARLRFFSDDLLREAMSRQPKRTDDL</sequence>
<accession>A0A518D7U9</accession>